<name>A0A0N1F634_9HYPH</name>
<reference evidence="2 3" key="1">
    <citation type="submission" date="2015-07" db="EMBL/GenBank/DDBJ databases">
        <title>Whole genome sequencing of Bosea vaviloviae isolated from cave pool.</title>
        <authorList>
            <person name="Tan N.E.H."/>
            <person name="Lee Y.P."/>
            <person name="Gan H.M."/>
            <person name="Barton H."/>
            <person name="Savka M.A."/>
        </authorList>
    </citation>
    <scope>NUCLEOTIDE SEQUENCE [LARGE SCALE GENOMIC DNA]</scope>
    <source>
        <strain evidence="2 3">SD260</strain>
    </source>
</reference>
<feature type="transmembrane region" description="Helical" evidence="1">
    <location>
        <begin position="123"/>
        <end position="140"/>
    </location>
</feature>
<proteinExistence type="predicted"/>
<evidence type="ECO:0008006" key="4">
    <source>
        <dbReference type="Google" id="ProtNLM"/>
    </source>
</evidence>
<keyword evidence="3" id="KW-1185">Reference proteome</keyword>
<protein>
    <recommendedName>
        <fullName evidence="4">DoxX family protein</fullName>
    </recommendedName>
</protein>
<comment type="caution">
    <text evidence="2">The sequence shown here is derived from an EMBL/GenBank/DDBJ whole genome shotgun (WGS) entry which is preliminary data.</text>
</comment>
<dbReference type="EMBL" id="LGSZ01000031">
    <property type="protein sequence ID" value="KPH81273.1"/>
    <property type="molecule type" value="Genomic_DNA"/>
</dbReference>
<keyword evidence="1" id="KW-0812">Transmembrane</keyword>
<evidence type="ECO:0000313" key="3">
    <source>
        <dbReference type="Proteomes" id="UP000037822"/>
    </source>
</evidence>
<evidence type="ECO:0000313" key="2">
    <source>
        <dbReference type="EMBL" id="KPH81273.1"/>
    </source>
</evidence>
<organism evidence="2 3">
    <name type="scientific">Bosea vaviloviae</name>
    <dbReference type="NCBI Taxonomy" id="1526658"/>
    <lineage>
        <taxon>Bacteria</taxon>
        <taxon>Pseudomonadati</taxon>
        <taxon>Pseudomonadota</taxon>
        <taxon>Alphaproteobacteria</taxon>
        <taxon>Hyphomicrobiales</taxon>
        <taxon>Boseaceae</taxon>
        <taxon>Bosea</taxon>
    </lineage>
</organism>
<keyword evidence="1" id="KW-1133">Transmembrane helix</keyword>
<evidence type="ECO:0000256" key="1">
    <source>
        <dbReference type="SAM" id="Phobius"/>
    </source>
</evidence>
<gene>
    <name evidence="2" type="ORF">AE618_09640</name>
</gene>
<feature type="transmembrane region" description="Helical" evidence="1">
    <location>
        <begin position="99"/>
        <end position="117"/>
    </location>
</feature>
<dbReference type="AlphaFoldDB" id="A0A0N1F634"/>
<dbReference type="PATRIC" id="fig|1526658.3.peg.5419"/>
<accession>A0A0N1F634</accession>
<dbReference type="Proteomes" id="UP000037822">
    <property type="component" value="Unassembled WGS sequence"/>
</dbReference>
<keyword evidence="1" id="KW-0472">Membrane</keyword>
<sequence>MPRRETARRPFPFLRLRFLMKTVLLVTIPRVLLGLLFLVSAVDGFWWLATGSHLIHPPTSERGVAFEVALQNSGFLWPLLKTVNLLGGVSLLTNIAPALGLAMIAPVMAVIVLFHLVINPQGIPVAVILVVLGSLLVWAYRDRYAALLK</sequence>